<dbReference type="Proteomes" id="UP000216871">
    <property type="component" value="Unassembled WGS sequence"/>
</dbReference>
<dbReference type="EMBL" id="MWWW01000013">
    <property type="protein sequence ID" value="OZG59708.1"/>
    <property type="molecule type" value="Genomic_DNA"/>
</dbReference>
<sequence length="162" mass="18047">MGRRADEAAVPLEASVAPSVAHDRSERRGRDDTRSRRQDQDGHDIPNNQTLPVPIIHGLDVDGQGRCRHWHSPLDIVANRFACCGEYYACYQCHDALAGHPRIPWSDPDSPAVMCGVCRHQMTEAEYGRAMESTEPHCPSCGARFNPGCRLHHDIYFGECPA</sequence>
<evidence type="ECO:0000313" key="7">
    <source>
        <dbReference type="Proteomes" id="UP000216871"/>
    </source>
</evidence>
<keyword evidence="1" id="KW-0479">Metal-binding</keyword>
<name>A0A261FKU7_9BIFI</name>
<reference evidence="6 7" key="1">
    <citation type="journal article" date="2017" name="BMC Genomics">
        <title>Comparative genomic and phylogenomic analyses of the Bifidobacteriaceae family.</title>
        <authorList>
            <person name="Lugli G.A."/>
            <person name="Milani C."/>
            <person name="Turroni F."/>
            <person name="Duranti S."/>
            <person name="Mancabelli L."/>
            <person name="Mangifesta M."/>
            <person name="Ferrario C."/>
            <person name="Modesto M."/>
            <person name="Mattarelli P."/>
            <person name="Jiri K."/>
            <person name="van Sinderen D."/>
            <person name="Ventura M."/>
        </authorList>
    </citation>
    <scope>NUCLEOTIDE SEQUENCE [LARGE SCALE GENOMIC DNA]</scope>
    <source>
        <strain evidence="6 7">DSM 100196</strain>
    </source>
</reference>
<evidence type="ECO:0000256" key="3">
    <source>
        <dbReference type="ARBA" id="ARBA00022833"/>
    </source>
</evidence>
<evidence type="ECO:0000256" key="2">
    <source>
        <dbReference type="ARBA" id="ARBA00022771"/>
    </source>
</evidence>
<keyword evidence="7" id="KW-1185">Reference proteome</keyword>
<dbReference type="GO" id="GO:0008270">
    <property type="term" value="F:zinc ion binding"/>
    <property type="evidence" value="ECO:0007669"/>
    <property type="project" value="UniProtKB-KW"/>
</dbReference>
<comment type="caution">
    <text evidence="6">The sequence shown here is derived from an EMBL/GenBank/DDBJ whole genome shotgun (WGS) entry which is preliminary data.</text>
</comment>
<proteinExistence type="predicted"/>
<feature type="region of interest" description="Disordered" evidence="4">
    <location>
        <begin position="1"/>
        <end position="54"/>
    </location>
</feature>
<dbReference type="InterPro" id="IPR008913">
    <property type="entry name" value="Znf_CHY"/>
</dbReference>
<feature type="domain" description="CHY-type" evidence="5">
    <location>
        <begin position="60"/>
        <end position="143"/>
    </location>
</feature>
<evidence type="ECO:0000259" key="5">
    <source>
        <dbReference type="PROSITE" id="PS51266"/>
    </source>
</evidence>
<dbReference type="PANTHER" id="PTHR28082:SF1">
    <property type="entry name" value="HELPER OF TIM PROTEIN 13"/>
    <property type="match status" value="1"/>
</dbReference>
<dbReference type="InterPro" id="IPR052604">
    <property type="entry name" value="Mito_Tim_assembly_helper"/>
</dbReference>
<dbReference type="SUPFAM" id="SSF161219">
    <property type="entry name" value="CHY zinc finger-like"/>
    <property type="match status" value="1"/>
</dbReference>
<keyword evidence="3" id="KW-0862">Zinc</keyword>
<evidence type="ECO:0000313" key="6">
    <source>
        <dbReference type="EMBL" id="OZG59708.1"/>
    </source>
</evidence>
<dbReference type="AlphaFoldDB" id="A0A261FKU7"/>
<evidence type="ECO:0000256" key="4">
    <source>
        <dbReference type="SAM" id="MobiDB-lite"/>
    </source>
</evidence>
<dbReference type="GO" id="GO:0045041">
    <property type="term" value="P:protein import into mitochondrial intermembrane space"/>
    <property type="evidence" value="ECO:0007669"/>
    <property type="project" value="TreeGrafter"/>
</dbReference>
<dbReference type="PROSITE" id="PS51266">
    <property type="entry name" value="ZF_CHY"/>
    <property type="match status" value="1"/>
</dbReference>
<dbReference type="PANTHER" id="PTHR28082">
    <property type="entry name" value="ZINC FINGER PROTEIN"/>
    <property type="match status" value="1"/>
</dbReference>
<keyword evidence="2" id="KW-0863">Zinc-finger</keyword>
<organism evidence="6 7">
    <name type="scientific">Bifidobacterium myosotis</name>
    <dbReference type="NCBI Taxonomy" id="1630166"/>
    <lineage>
        <taxon>Bacteria</taxon>
        <taxon>Bacillati</taxon>
        <taxon>Actinomycetota</taxon>
        <taxon>Actinomycetes</taxon>
        <taxon>Bifidobacteriales</taxon>
        <taxon>Bifidobacteriaceae</taxon>
        <taxon>Bifidobacterium</taxon>
    </lineage>
</organism>
<evidence type="ECO:0000256" key="1">
    <source>
        <dbReference type="ARBA" id="ARBA00022723"/>
    </source>
</evidence>
<accession>A0A261FKU7</accession>
<dbReference type="Pfam" id="PF05495">
    <property type="entry name" value="zf-CHY"/>
    <property type="match status" value="1"/>
</dbReference>
<protein>
    <submittedName>
        <fullName evidence="6">Zinc finger CHY domain-containing protein</fullName>
    </submittedName>
</protein>
<dbReference type="InterPro" id="IPR037274">
    <property type="entry name" value="Znf_CHY_sf"/>
</dbReference>
<dbReference type="OrthoDB" id="882119at2"/>
<feature type="compositionally biased region" description="Basic and acidic residues" evidence="4">
    <location>
        <begin position="21"/>
        <end position="44"/>
    </location>
</feature>
<gene>
    <name evidence="6" type="ORF">BMYO_1276</name>
</gene>